<keyword evidence="3" id="KW-1185">Reference proteome</keyword>
<sequence length="45" mass="4447">MDTPHGGTPSTSATAATPARLEAIQDAVPVADGRETVDDGLGALL</sequence>
<gene>
    <name evidence="2" type="ORF">SAMN04488694_10728</name>
    <name evidence="1" type="ORF">SAMN05192552_100927</name>
</gene>
<evidence type="ECO:0000313" key="3">
    <source>
        <dbReference type="Proteomes" id="UP000199320"/>
    </source>
</evidence>
<dbReference type="Proteomes" id="UP000199320">
    <property type="component" value="Unassembled WGS sequence"/>
</dbReference>
<dbReference type="STRING" id="392421.SAMN04488694_10728"/>
<dbReference type="AlphaFoldDB" id="A0A1G6QFW5"/>
<accession>A0A1G6QFW5</accession>
<evidence type="ECO:0000313" key="1">
    <source>
        <dbReference type="EMBL" id="SDC91218.1"/>
    </source>
</evidence>
<protein>
    <submittedName>
        <fullName evidence="1">Uncharacterized protein</fullName>
    </submittedName>
</protein>
<dbReference type="RefSeq" id="WP_175542175.1">
    <property type="nucleotide sequence ID" value="NZ_FMZP01000009.1"/>
</dbReference>
<reference evidence="3 4" key="1">
    <citation type="submission" date="2016-10" db="EMBL/GenBank/DDBJ databases">
        <authorList>
            <person name="Varghese N."/>
            <person name="Submissions S."/>
        </authorList>
    </citation>
    <scope>NUCLEOTIDE SEQUENCE [LARGE SCALE GENOMIC DNA]</scope>
    <source>
        <strain evidence="1 4">CDM_1</strain>
        <strain evidence="3">CDM_6</strain>
    </source>
</reference>
<dbReference type="EMBL" id="FMZP01000009">
    <property type="protein sequence ID" value="SDC91218.1"/>
    <property type="molecule type" value="Genomic_DNA"/>
</dbReference>
<reference evidence="2" key="2">
    <citation type="submission" date="2016-10" db="EMBL/GenBank/DDBJ databases">
        <authorList>
            <person name="de Groot N.N."/>
        </authorList>
    </citation>
    <scope>NUCLEOTIDE SEQUENCE [LARGE SCALE GENOMIC DNA]</scope>
    <source>
        <strain evidence="2">CDM_6</strain>
    </source>
</reference>
<organism evidence="1 4">
    <name type="scientific">Natrinema hispanicum</name>
    <dbReference type="NCBI Taxonomy" id="392421"/>
    <lineage>
        <taxon>Archaea</taxon>
        <taxon>Methanobacteriati</taxon>
        <taxon>Methanobacteriota</taxon>
        <taxon>Stenosarchaea group</taxon>
        <taxon>Halobacteria</taxon>
        <taxon>Halobacteriales</taxon>
        <taxon>Natrialbaceae</taxon>
        <taxon>Natrinema</taxon>
    </lineage>
</organism>
<evidence type="ECO:0000313" key="2">
    <source>
        <dbReference type="EMBL" id="SET46250.1"/>
    </source>
</evidence>
<proteinExistence type="predicted"/>
<evidence type="ECO:0000313" key="4">
    <source>
        <dbReference type="Proteomes" id="UP000324021"/>
    </source>
</evidence>
<name>A0A1G6QFW5_9EURY</name>
<dbReference type="EMBL" id="FOIC01000007">
    <property type="protein sequence ID" value="SET46250.1"/>
    <property type="molecule type" value="Genomic_DNA"/>
</dbReference>
<dbReference type="Proteomes" id="UP000324021">
    <property type="component" value="Unassembled WGS sequence"/>
</dbReference>